<evidence type="ECO:0000259" key="12">
    <source>
        <dbReference type="PROSITE" id="PS50262"/>
    </source>
</evidence>
<dbReference type="PRINTS" id="PR00896">
    <property type="entry name" value="VASOPRESSINR"/>
</dbReference>
<keyword evidence="14" id="KW-1185">Reference proteome</keyword>
<name>A0AAN5I3T1_9BILA</name>
<organism evidence="13 14">
    <name type="scientific">Pristionchus mayeri</name>
    <dbReference type="NCBI Taxonomy" id="1317129"/>
    <lineage>
        <taxon>Eukaryota</taxon>
        <taxon>Metazoa</taxon>
        <taxon>Ecdysozoa</taxon>
        <taxon>Nematoda</taxon>
        <taxon>Chromadorea</taxon>
        <taxon>Rhabditida</taxon>
        <taxon>Rhabditina</taxon>
        <taxon>Diplogasteromorpha</taxon>
        <taxon>Diplogasteroidea</taxon>
        <taxon>Neodiplogasteridae</taxon>
        <taxon>Pristionchus</taxon>
    </lineage>
</organism>
<proteinExistence type="inferred from homology"/>
<evidence type="ECO:0000256" key="3">
    <source>
        <dbReference type="ARBA" id="ARBA00022692"/>
    </source>
</evidence>
<feature type="non-terminal residue" evidence="13">
    <location>
        <position position="1"/>
    </location>
</feature>
<evidence type="ECO:0000256" key="8">
    <source>
        <dbReference type="ARBA" id="ARBA00023180"/>
    </source>
</evidence>
<evidence type="ECO:0000256" key="2">
    <source>
        <dbReference type="ARBA" id="ARBA00022475"/>
    </source>
</evidence>
<feature type="transmembrane region" description="Helical" evidence="10">
    <location>
        <begin position="154"/>
        <end position="174"/>
    </location>
</feature>
<feature type="transmembrane region" description="Helical" evidence="10">
    <location>
        <begin position="74"/>
        <end position="92"/>
    </location>
</feature>
<evidence type="ECO:0000256" key="4">
    <source>
        <dbReference type="ARBA" id="ARBA00022989"/>
    </source>
</evidence>
<keyword evidence="9 10" id="KW-0807">Transducer</keyword>
<dbReference type="SUPFAM" id="SSF81321">
    <property type="entry name" value="Family A G protein-coupled receptor-like"/>
    <property type="match status" value="1"/>
</dbReference>
<dbReference type="EMBL" id="BTRK01000005">
    <property type="protein sequence ID" value="GMR50998.1"/>
    <property type="molecule type" value="Genomic_DNA"/>
</dbReference>
<dbReference type="InterPro" id="IPR017452">
    <property type="entry name" value="GPCR_Rhodpsn_7TM"/>
</dbReference>
<reference evidence="14" key="1">
    <citation type="submission" date="2022-10" db="EMBL/GenBank/DDBJ databases">
        <title>Genome assembly of Pristionchus species.</title>
        <authorList>
            <person name="Yoshida K."/>
            <person name="Sommer R.J."/>
        </authorList>
    </citation>
    <scope>NUCLEOTIDE SEQUENCE [LARGE SCALE GENOMIC DNA]</scope>
    <source>
        <strain evidence="14">RS5460</strain>
    </source>
</reference>
<feature type="transmembrane region" description="Helical" evidence="10">
    <location>
        <begin position="112"/>
        <end position="133"/>
    </location>
</feature>
<evidence type="ECO:0000256" key="1">
    <source>
        <dbReference type="ARBA" id="ARBA00004651"/>
    </source>
</evidence>
<comment type="similarity">
    <text evidence="10">Belongs to the G-protein coupled receptor 1 family. Vasopressin/oxytocin receptor subfamily.</text>
</comment>
<keyword evidence="8 10" id="KW-0325">Glycoprotein</keyword>
<dbReference type="Pfam" id="PF00001">
    <property type="entry name" value="7tm_1"/>
    <property type="match status" value="1"/>
</dbReference>
<evidence type="ECO:0000313" key="14">
    <source>
        <dbReference type="Proteomes" id="UP001328107"/>
    </source>
</evidence>
<feature type="compositionally biased region" description="Polar residues" evidence="11">
    <location>
        <begin position="373"/>
        <end position="392"/>
    </location>
</feature>
<keyword evidence="3 10" id="KW-0812">Transmembrane</keyword>
<evidence type="ECO:0000256" key="11">
    <source>
        <dbReference type="SAM" id="MobiDB-lite"/>
    </source>
</evidence>
<dbReference type="InterPro" id="IPR001817">
    <property type="entry name" value="Vasoprsn_rcpt"/>
</dbReference>
<dbReference type="GO" id="GO:0032870">
    <property type="term" value="P:cellular response to hormone stimulus"/>
    <property type="evidence" value="ECO:0007669"/>
    <property type="project" value="TreeGrafter"/>
</dbReference>
<feature type="transmembrane region" description="Helical" evidence="10">
    <location>
        <begin position="305"/>
        <end position="324"/>
    </location>
</feature>
<keyword evidence="7 10" id="KW-0675">Receptor</keyword>
<evidence type="ECO:0000313" key="13">
    <source>
        <dbReference type="EMBL" id="GMR50998.1"/>
    </source>
</evidence>
<protein>
    <recommendedName>
        <fullName evidence="12">G-protein coupled receptors family 1 profile domain-containing protein</fullName>
    </recommendedName>
</protein>
<keyword evidence="6 10" id="KW-0472">Membrane</keyword>
<feature type="transmembrane region" description="Helical" evidence="10">
    <location>
        <begin position="36"/>
        <end position="62"/>
    </location>
</feature>
<dbReference type="PROSITE" id="PS50262">
    <property type="entry name" value="G_PROTEIN_RECEP_F1_2"/>
    <property type="match status" value="1"/>
</dbReference>
<sequence>RDLTLNQLFFTCIHVKGMAMNCTRAPPPDMSFTLSVLSIVVTYILVFIIAFVGNFTMFCILVRNQLVKVRRVHSLLLHMNVAHLLVTLLYMPKEIMHNYMIMWNGGDILCKVCKFFDVFGISLSANILICISLDRFNSIFFPFYAMRAKKSVNHMVVAAWLVSIMTSAPQFYLFKNAAHPCYPWFNQCVSRDFIGEVPTELAFFFSVLNIVQVYFLPLVVTLVCYSLILWKISSGAKGVEEKKGDSGGLLRRSTAGNLERARSRTLRMTFVIVLAFLLCWSPYAIVMFLHFTMGATWIPKDVRKLIYAFAVFNSAITPYLYGYFSFDVKKELQMLVRCSKGTVSERHLSHSTAIHRNTSMSNSVSVRRKSNSAHNLETNPDSRSPSFSNDTKSSFKMKETTALTNHQLTPPVVYRNKDFV</sequence>
<feature type="region of interest" description="Disordered" evidence="11">
    <location>
        <begin position="358"/>
        <end position="392"/>
    </location>
</feature>
<comment type="subcellular location">
    <subcellularLocation>
        <location evidence="1 10">Cell membrane</location>
        <topology evidence="1 10">Multi-pass membrane protein</topology>
    </subcellularLocation>
</comment>
<dbReference type="Proteomes" id="UP001328107">
    <property type="component" value="Unassembled WGS sequence"/>
</dbReference>
<feature type="transmembrane region" description="Helical" evidence="10">
    <location>
        <begin position="201"/>
        <end position="228"/>
    </location>
</feature>
<evidence type="ECO:0000256" key="6">
    <source>
        <dbReference type="ARBA" id="ARBA00023136"/>
    </source>
</evidence>
<dbReference type="InterPro" id="IPR000276">
    <property type="entry name" value="GPCR_Rhodpsn"/>
</dbReference>
<keyword evidence="2" id="KW-1003">Cell membrane</keyword>
<accession>A0AAN5I3T1</accession>
<dbReference type="GO" id="GO:0042277">
    <property type="term" value="F:peptide binding"/>
    <property type="evidence" value="ECO:0007669"/>
    <property type="project" value="TreeGrafter"/>
</dbReference>
<keyword evidence="4 10" id="KW-1133">Transmembrane helix</keyword>
<dbReference type="Gene3D" id="1.20.1070.10">
    <property type="entry name" value="Rhodopsin 7-helix transmembrane proteins"/>
    <property type="match status" value="1"/>
</dbReference>
<evidence type="ECO:0000256" key="5">
    <source>
        <dbReference type="ARBA" id="ARBA00023040"/>
    </source>
</evidence>
<keyword evidence="5 10" id="KW-0297">G-protein coupled receptor</keyword>
<evidence type="ECO:0000256" key="10">
    <source>
        <dbReference type="RuleBase" id="RU046427"/>
    </source>
</evidence>
<dbReference type="GO" id="GO:0005886">
    <property type="term" value="C:plasma membrane"/>
    <property type="evidence" value="ECO:0007669"/>
    <property type="project" value="UniProtKB-SubCell"/>
</dbReference>
<dbReference type="PRINTS" id="PR00237">
    <property type="entry name" value="GPCRRHODOPSN"/>
</dbReference>
<dbReference type="GO" id="GO:0005000">
    <property type="term" value="F:vasopressin receptor activity"/>
    <property type="evidence" value="ECO:0007669"/>
    <property type="project" value="InterPro"/>
</dbReference>
<feature type="transmembrane region" description="Helical" evidence="10">
    <location>
        <begin position="270"/>
        <end position="293"/>
    </location>
</feature>
<gene>
    <name evidence="13" type="ORF">PMAYCL1PPCAC_21193</name>
</gene>
<dbReference type="AlphaFoldDB" id="A0AAN5I3T1"/>
<evidence type="ECO:0000256" key="9">
    <source>
        <dbReference type="ARBA" id="ARBA00023224"/>
    </source>
</evidence>
<dbReference type="PROSITE" id="PS00237">
    <property type="entry name" value="G_PROTEIN_RECEP_F1_1"/>
    <property type="match status" value="1"/>
</dbReference>
<evidence type="ECO:0000256" key="7">
    <source>
        <dbReference type="ARBA" id="ARBA00023170"/>
    </source>
</evidence>
<feature type="domain" description="G-protein coupled receptors family 1 profile" evidence="12">
    <location>
        <begin position="53"/>
        <end position="321"/>
    </location>
</feature>
<dbReference type="PANTHER" id="PTHR24241:SF59">
    <property type="entry name" value="ADIPOKINETIC HORMONE RECEPTOR, ISOFORM C"/>
    <property type="match status" value="1"/>
</dbReference>
<dbReference type="PANTHER" id="PTHR24241">
    <property type="entry name" value="NEUROPEPTIDE RECEPTOR-RELATED G-PROTEIN COUPLED RECEPTOR"/>
    <property type="match status" value="1"/>
</dbReference>
<comment type="caution">
    <text evidence="13">The sequence shown here is derived from an EMBL/GenBank/DDBJ whole genome shotgun (WGS) entry which is preliminary data.</text>
</comment>